<dbReference type="InterPro" id="IPR038765">
    <property type="entry name" value="Papain-like_cys_pep_sf"/>
</dbReference>
<evidence type="ECO:0000256" key="2">
    <source>
        <dbReference type="ARBA" id="ARBA00022670"/>
    </source>
</evidence>
<dbReference type="Gene3D" id="2.30.30.40">
    <property type="entry name" value="SH3 Domains"/>
    <property type="match status" value="2"/>
</dbReference>
<protein>
    <submittedName>
        <fullName evidence="7">Dipeptidyl peptidase VI</fullName>
    </submittedName>
</protein>
<sequence>MILLLPLLLACAFAAPSTQAISELNELLDSLRETHAPDTRIELWDVRVHAAQGTWQVRGNLSSQKTYDAVEQALQRQFPEVVNGLVLLPENETGSIVNALVNNSVIHLRREPSSTKELVTQALLGTPVRILKTERGKCLIQVPDGYLGWVNTAEVQRVNRQELTTYKKSEKVIYKVQSGLSYSAPDIESLPVSDLVMGNILCKVSEQAGFTQVLYPDGRLGWVRSHELVSSEAIFHQNTSQENLVQTALKFHGIPYLWGGTSSKNIDCSGLICNVYFMNGMQLPRDANMQALIGRELTTDFVSDGLEPGDLLFFGSKGSERSEPKVSHVAMYIGGGEYIHSAGYRERVSINSMDNTKPNFIESYPAMFVKAVRIVGEPYEGFRPTAKNAFYNEIIRSGE</sequence>
<gene>
    <name evidence="7" type="ORF">RMSM_04053</name>
</gene>
<comment type="caution">
    <text evidence="7">The sequence shown here is derived from an EMBL/GenBank/DDBJ whole genome shotgun (WGS) entry which is preliminary data.</text>
</comment>
<evidence type="ECO:0000313" key="7">
    <source>
        <dbReference type="EMBL" id="EMI19030.1"/>
    </source>
</evidence>
<dbReference type="Pfam" id="PF00877">
    <property type="entry name" value="NLPC_P60"/>
    <property type="match status" value="1"/>
</dbReference>
<keyword evidence="8" id="KW-1185">Reference proteome</keyword>
<dbReference type="Pfam" id="PF18348">
    <property type="entry name" value="SH3_16"/>
    <property type="match status" value="1"/>
</dbReference>
<evidence type="ECO:0000313" key="8">
    <source>
        <dbReference type="Proteomes" id="UP000011991"/>
    </source>
</evidence>
<dbReference type="OrthoDB" id="9808890at2"/>
<dbReference type="EMBL" id="ANOG01000582">
    <property type="protein sequence ID" value="EMI19030.1"/>
    <property type="molecule type" value="Genomic_DNA"/>
</dbReference>
<dbReference type="InterPro" id="IPR051202">
    <property type="entry name" value="Peptidase_C40"/>
</dbReference>
<keyword evidence="3" id="KW-0378">Hydrolase</keyword>
<dbReference type="InterPro" id="IPR000064">
    <property type="entry name" value="NLP_P60_dom"/>
</dbReference>
<dbReference type="PATRIC" id="fig|1265738.3.peg.4059"/>
<comment type="similarity">
    <text evidence="1">Belongs to the peptidase C40 family.</text>
</comment>
<dbReference type="InterPro" id="IPR041382">
    <property type="entry name" value="SH3_16"/>
</dbReference>
<feature type="chain" id="PRO_5004070533" evidence="5">
    <location>
        <begin position="21"/>
        <end position="399"/>
    </location>
</feature>
<evidence type="ECO:0000256" key="4">
    <source>
        <dbReference type="ARBA" id="ARBA00022807"/>
    </source>
</evidence>
<keyword evidence="5" id="KW-0732">Signal</keyword>
<feature type="signal peptide" evidence="5">
    <location>
        <begin position="1"/>
        <end position="20"/>
    </location>
</feature>
<feature type="domain" description="NlpC/P60" evidence="6">
    <location>
        <begin position="238"/>
        <end position="375"/>
    </location>
</feature>
<dbReference type="PANTHER" id="PTHR47053:SF1">
    <property type="entry name" value="MUREIN DD-ENDOPEPTIDASE MEPH-RELATED"/>
    <property type="match status" value="1"/>
</dbReference>
<organism evidence="7 8">
    <name type="scientific">Rhodopirellula maiorica SM1</name>
    <dbReference type="NCBI Taxonomy" id="1265738"/>
    <lineage>
        <taxon>Bacteria</taxon>
        <taxon>Pseudomonadati</taxon>
        <taxon>Planctomycetota</taxon>
        <taxon>Planctomycetia</taxon>
        <taxon>Pirellulales</taxon>
        <taxon>Pirellulaceae</taxon>
        <taxon>Novipirellula</taxon>
    </lineage>
</organism>
<dbReference type="AlphaFoldDB" id="M5RIA6"/>
<dbReference type="Proteomes" id="UP000011991">
    <property type="component" value="Unassembled WGS sequence"/>
</dbReference>
<evidence type="ECO:0000256" key="3">
    <source>
        <dbReference type="ARBA" id="ARBA00022801"/>
    </source>
</evidence>
<dbReference type="PANTHER" id="PTHR47053">
    <property type="entry name" value="MUREIN DD-ENDOPEPTIDASE MEPH-RELATED"/>
    <property type="match status" value="1"/>
</dbReference>
<evidence type="ECO:0000256" key="5">
    <source>
        <dbReference type="SAM" id="SignalP"/>
    </source>
</evidence>
<proteinExistence type="inferred from homology"/>
<dbReference type="PROSITE" id="PS51935">
    <property type="entry name" value="NLPC_P60"/>
    <property type="match status" value="1"/>
</dbReference>
<keyword evidence="4" id="KW-0788">Thiol protease</keyword>
<dbReference type="GO" id="GO:0008234">
    <property type="term" value="F:cysteine-type peptidase activity"/>
    <property type="evidence" value="ECO:0007669"/>
    <property type="project" value="UniProtKB-KW"/>
</dbReference>
<dbReference type="Gene3D" id="3.90.1720.10">
    <property type="entry name" value="endopeptidase domain like (from Nostoc punctiforme)"/>
    <property type="match status" value="1"/>
</dbReference>
<name>M5RIA6_9BACT</name>
<reference evidence="7 8" key="1">
    <citation type="journal article" date="2013" name="Mar. Genomics">
        <title>Expression of sulfatases in Rhodopirellula baltica and the diversity of sulfatases in the genus Rhodopirellula.</title>
        <authorList>
            <person name="Wegner C.E."/>
            <person name="Richter-Heitmann T."/>
            <person name="Klindworth A."/>
            <person name="Klockow C."/>
            <person name="Richter M."/>
            <person name="Achstetter T."/>
            <person name="Glockner F.O."/>
            <person name="Harder J."/>
        </authorList>
    </citation>
    <scope>NUCLEOTIDE SEQUENCE [LARGE SCALE GENOMIC DNA]</scope>
    <source>
        <strain evidence="7 8">SM1</strain>
    </source>
</reference>
<accession>M5RIA6</accession>
<evidence type="ECO:0000256" key="1">
    <source>
        <dbReference type="ARBA" id="ARBA00007074"/>
    </source>
</evidence>
<dbReference type="GO" id="GO:0006508">
    <property type="term" value="P:proteolysis"/>
    <property type="evidence" value="ECO:0007669"/>
    <property type="project" value="UniProtKB-KW"/>
</dbReference>
<keyword evidence="2" id="KW-0645">Protease</keyword>
<evidence type="ECO:0000259" key="6">
    <source>
        <dbReference type="PROSITE" id="PS51935"/>
    </source>
</evidence>
<dbReference type="SUPFAM" id="SSF54001">
    <property type="entry name" value="Cysteine proteinases"/>
    <property type="match status" value="1"/>
</dbReference>